<organism evidence="5 6">
    <name type="scientific">Lactarius akahatsu</name>
    <dbReference type="NCBI Taxonomy" id="416441"/>
    <lineage>
        <taxon>Eukaryota</taxon>
        <taxon>Fungi</taxon>
        <taxon>Dikarya</taxon>
        <taxon>Basidiomycota</taxon>
        <taxon>Agaricomycotina</taxon>
        <taxon>Agaricomycetes</taxon>
        <taxon>Russulales</taxon>
        <taxon>Russulaceae</taxon>
        <taxon>Lactarius</taxon>
    </lineage>
</organism>
<sequence length="792" mass="88116">MSQNKEAAQFLSRIATLPNGPVSLDEVLQPSLDDEAELRKLFATDKGNARLSDIHVGLVDVFAAPRDIRTTRARVVKDDADRDAQYIMALPSSLRREEGSPAMVENLEAFKKNWGIFTENSLSQLADWSNVIAAGGSVQACLMPLPKAATGSKRAMRKYFHEKAFPSSDVDLFLYGLTVDEAEHKIITIYEAVRDSVPWDVTCVRTKHTVSIHSQYPYRNIQIVLRLYSSPAEALAGFDVDAPCCAYDGNRVWANPRAIVSMMRQSNTGRYDEAFALRAEIDPTIYDRAVGHVQGLARLLAIEKLATPEARNRYHSQRSLLRGQPTFSRSSYVRGRRRYKSDLKADAVFGGLEMSDYDLVNLHIPYGPGWDTKRIEKLVYKTDFGANSPYNPKNKNRRLHRHSAFFGTVEECMEDCCGLCPEPENEDEHNLQDKEDKSYVRGRIAKIPEDKVFPGVLTPSDEGEWSETAYIQATAKFFGAISKNDVLAVKQMIEDGEDLNRRDHVGRTPLHVAILSNSVDVGYVLIDAGARMTARLVGGRTSLHLAAANGALAYNKENVEVERRKMEEAAAPKETDGVRMSSEDDWSSDESDDNKPHRRPPAYTKKDEQENDSDPLEDNEAEPDILDISIHDWDFGLTALGYAIISGEVEVVDALLAAGADPNFVAHMKNVNPLHPLALTIYTRDEERAANIAERLVAAQAISSTADDRLFTIFHRIVAAGKTKIVSLLLDHDPNARKVLNSPAWYEHGLVFPVISAITAGNYATLSLLLAHGAKLVYSPEDVSRAEEKRFA</sequence>
<evidence type="ECO:0000256" key="4">
    <source>
        <dbReference type="SAM" id="MobiDB-lite"/>
    </source>
</evidence>
<evidence type="ECO:0000313" key="6">
    <source>
        <dbReference type="Proteomes" id="UP001201163"/>
    </source>
</evidence>
<dbReference type="InterPro" id="IPR002110">
    <property type="entry name" value="Ankyrin_rpt"/>
</dbReference>
<feature type="repeat" description="ANK" evidence="3">
    <location>
        <begin position="635"/>
        <end position="667"/>
    </location>
</feature>
<dbReference type="InterPro" id="IPR036770">
    <property type="entry name" value="Ankyrin_rpt-contain_sf"/>
</dbReference>
<feature type="compositionally biased region" description="Acidic residues" evidence="4">
    <location>
        <begin position="609"/>
        <end position="620"/>
    </location>
</feature>
<dbReference type="Pfam" id="PF00023">
    <property type="entry name" value="Ank"/>
    <property type="match status" value="1"/>
</dbReference>
<evidence type="ECO:0000256" key="2">
    <source>
        <dbReference type="ARBA" id="ARBA00023043"/>
    </source>
</evidence>
<feature type="compositionally biased region" description="Basic and acidic residues" evidence="4">
    <location>
        <begin position="567"/>
        <end position="577"/>
    </location>
</feature>
<feature type="region of interest" description="Disordered" evidence="4">
    <location>
        <begin position="567"/>
        <end position="620"/>
    </location>
</feature>
<accession>A0AAD4LFC9</accession>
<dbReference type="SMART" id="SM00248">
    <property type="entry name" value="ANK"/>
    <property type="match status" value="4"/>
</dbReference>
<proteinExistence type="predicted"/>
<keyword evidence="1" id="KW-0677">Repeat</keyword>
<protein>
    <recommendedName>
        <fullName evidence="7">Ankyrin</fullName>
    </recommendedName>
</protein>
<evidence type="ECO:0000256" key="1">
    <source>
        <dbReference type="ARBA" id="ARBA00022737"/>
    </source>
</evidence>
<gene>
    <name evidence="5" type="ORF">EDB92DRAFT_1945882</name>
</gene>
<reference evidence="5" key="1">
    <citation type="submission" date="2022-01" db="EMBL/GenBank/DDBJ databases">
        <title>Comparative genomics reveals a dynamic genome evolution in the ectomycorrhizal milk-cap (Lactarius) mushrooms.</title>
        <authorList>
            <consortium name="DOE Joint Genome Institute"/>
            <person name="Lebreton A."/>
            <person name="Tang N."/>
            <person name="Kuo A."/>
            <person name="LaButti K."/>
            <person name="Drula E."/>
            <person name="Barry K."/>
            <person name="Clum A."/>
            <person name="Lipzen A."/>
            <person name="Mousain D."/>
            <person name="Ng V."/>
            <person name="Wang R."/>
            <person name="Wang X."/>
            <person name="Dai Y."/>
            <person name="Henrissat B."/>
            <person name="Grigoriev I.V."/>
            <person name="Guerin-Laguette A."/>
            <person name="Yu F."/>
            <person name="Martin F.M."/>
        </authorList>
    </citation>
    <scope>NUCLEOTIDE SEQUENCE</scope>
    <source>
        <strain evidence="5">QP</strain>
    </source>
</reference>
<dbReference type="AlphaFoldDB" id="A0AAD4LFC9"/>
<dbReference type="Pfam" id="PF12796">
    <property type="entry name" value="Ank_2"/>
    <property type="match status" value="1"/>
</dbReference>
<evidence type="ECO:0000313" key="5">
    <source>
        <dbReference type="EMBL" id="KAH8991544.1"/>
    </source>
</evidence>
<keyword evidence="6" id="KW-1185">Reference proteome</keyword>
<dbReference type="PANTHER" id="PTHR24126:SF14">
    <property type="entry name" value="ANK_REP_REGION DOMAIN-CONTAINING PROTEIN"/>
    <property type="match status" value="1"/>
</dbReference>
<keyword evidence="2 3" id="KW-0040">ANK repeat</keyword>
<dbReference type="PRINTS" id="PR01415">
    <property type="entry name" value="ANKYRIN"/>
</dbReference>
<dbReference type="SUPFAM" id="SSF48403">
    <property type="entry name" value="Ankyrin repeat"/>
    <property type="match status" value="2"/>
</dbReference>
<dbReference type="EMBL" id="JAKELL010000026">
    <property type="protein sequence ID" value="KAH8991544.1"/>
    <property type="molecule type" value="Genomic_DNA"/>
</dbReference>
<dbReference type="PROSITE" id="PS50297">
    <property type="entry name" value="ANK_REP_REGION"/>
    <property type="match status" value="2"/>
</dbReference>
<dbReference type="Proteomes" id="UP001201163">
    <property type="component" value="Unassembled WGS sequence"/>
</dbReference>
<name>A0AAD4LFC9_9AGAM</name>
<evidence type="ECO:0000256" key="3">
    <source>
        <dbReference type="PROSITE-ProRule" id="PRU00023"/>
    </source>
</evidence>
<feature type="repeat" description="ANK" evidence="3">
    <location>
        <begin position="505"/>
        <end position="537"/>
    </location>
</feature>
<comment type="caution">
    <text evidence="5">The sequence shown here is derived from an EMBL/GenBank/DDBJ whole genome shotgun (WGS) entry which is preliminary data.</text>
</comment>
<dbReference type="PROSITE" id="PS50088">
    <property type="entry name" value="ANK_REPEAT"/>
    <property type="match status" value="2"/>
</dbReference>
<dbReference type="Gene3D" id="1.25.40.20">
    <property type="entry name" value="Ankyrin repeat-containing domain"/>
    <property type="match status" value="2"/>
</dbReference>
<feature type="compositionally biased region" description="Acidic residues" evidence="4">
    <location>
        <begin position="583"/>
        <end position="592"/>
    </location>
</feature>
<evidence type="ECO:0008006" key="7">
    <source>
        <dbReference type="Google" id="ProtNLM"/>
    </source>
</evidence>
<dbReference type="PANTHER" id="PTHR24126">
    <property type="entry name" value="ANKYRIN REPEAT, PH AND SEC7 DOMAIN CONTAINING PROTEIN SECG-RELATED"/>
    <property type="match status" value="1"/>
</dbReference>